<dbReference type="EMBL" id="HBFS01013383">
    <property type="protein sequence ID" value="CAD8915843.1"/>
    <property type="molecule type" value="Transcribed_RNA"/>
</dbReference>
<evidence type="ECO:0000256" key="3">
    <source>
        <dbReference type="PROSITE-ProRule" id="PRU00339"/>
    </source>
</evidence>
<protein>
    <recommendedName>
        <fullName evidence="6">NB-ARC domain-containing protein</fullName>
    </recommendedName>
</protein>
<name>A0A7S1G7F8_9STRA</name>
<feature type="compositionally biased region" description="Low complexity" evidence="4">
    <location>
        <begin position="37"/>
        <end position="66"/>
    </location>
</feature>
<dbReference type="GO" id="GO:0043531">
    <property type="term" value="F:ADP binding"/>
    <property type="evidence" value="ECO:0007669"/>
    <property type="project" value="InterPro"/>
</dbReference>
<evidence type="ECO:0000313" key="5">
    <source>
        <dbReference type="EMBL" id="CAD8915843.1"/>
    </source>
</evidence>
<proteinExistence type="predicted"/>
<dbReference type="PROSITE" id="PS50005">
    <property type="entry name" value="TPR"/>
    <property type="match status" value="2"/>
</dbReference>
<dbReference type="Gene3D" id="1.25.40.10">
    <property type="entry name" value="Tetratricopeptide repeat domain"/>
    <property type="match status" value="3"/>
</dbReference>
<evidence type="ECO:0000256" key="2">
    <source>
        <dbReference type="ARBA" id="ARBA00022803"/>
    </source>
</evidence>
<dbReference type="InterPro" id="IPR027417">
    <property type="entry name" value="P-loop_NTPase"/>
</dbReference>
<keyword evidence="2 3" id="KW-0802">TPR repeat</keyword>
<accession>A0A7S1G7F8</accession>
<dbReference type="SMART" id="SM00028">
    <property type="entry name" value="TPR"/>
    <property type="match status" value="6"/>
</dbReference>
<feature type="repeat" description="TPR" evidence="3">
    <location>
        <begin position="1183"/>
        <end position="1216"/>
    </location>
</feature>
<feature type="compositionally biased region" description="Gly residues" evidence="4">
    <location>
        <begin position="289"/>
        <end position="307"/>
    </location>
</feature>
<gene>
    <name evidence="5" type="ORF">BSP0115_LOCUS9100</name>
</gene>
<organism evidence="5">
    <name type="scientific">Bicosoecida sp. CB-2014</name>
    <dbReference type="NCBI Taxonomy" id="1486930"/>
    <lineage>
        <taxon>Eukaryota</taxon>
        <taxon>Sar</taxon>
        <taxon>Stramenopiles</taxon>
        <taxon>Bigyra</taxon>
        <taxon>Opalozoa</taxon>
        <taxon>Bicosoecida</taxon>
    </lineage>
</organism>
<dbReference type="Pfam" id="PF13374">
    <property type="entry name" value="TPR_10"/>
    <property type="match status" value="2"/>
</dbReference>
<dbReference type="SUPFAM" id="SSF52540">
    <property type="entry name" value="P-loop containing nucleoside triphosphate hydrolases"/>
    <property type="match status" value="1"/>
</dbReference>
<dbReference type="Gene3D" id="3.40.50.300">
    <property type="entry name" value="P-loop containing nucleotide triphosphate hydrolases"/>
    <property type="match status" value="1"/>
</dbReference>
<dbReference type="PANTHER" id="PTHR45641">
    <property type="entry name" value="TETRATRICOPEPTIDE REPEAT PROTEIN (AFU_ORTHOLOGUE AFUA_6G03870)"/>
    <property type="match status" value="1"/>
</dbReference>
<feature type="region of interest" description="Disordered" evidence="4">
    <location>
        <begin position="1"/>
        <end position="67"/>
    </location>
</feature>
<reference evidence="5" key="1">
    <citation type="submission" date="2021-01" db="EMBL/GenBank/DDBJ databases">
        <authorList>
            <person name="Corre E."/>
            <person name="Pelletier E."/>
            <person name="Niang G."/>
            <person name="Scheremetjew M."/>
            <person name="Finn R."/>
            <person name="Kale V."/>
            <person name="Holt S."/>
            <person name="Cochrane G."/>
            <person name="Meng A."/>
            <person name="Brown T."/>
            <person name="Cohen L."/>
        </authorList>
    </citation>
    <scope>NUCLEOTIDE SEQUENCE</scope>
    <source>
        <strain evidence="5">Ms1</strain>
    </source>
</reference>
<dbReference type="InterPro" id="IPR011990">
    <property type="entry name" value="TPR-like_helical_dom_sf"/>
</dbReference>
<dbReference type="SUPFAM" id="SSF48452">
    <property type="entry name" value="TPR-like"/>
    <property type="match status" value="2"/>
</dbReference>
<feature type="repeat" description="TPR" evidence="3">
    <location>
        <begin position="1097"/>
        <end position="1130"/>
    </location>
</feature>
<feature type="compositionally biased region" description="Low complexity" evidence="4">
    <location>
        <begin position="418"/>
        <end position="433"/>
    </location>
</feature>
<sequence>MGASQSSEPAGSPPASESGGAGVAASLSPPVSPSVPSPASQPAAASPSSPASAASQASPGSSGALARRGAERGYRNWLRVATALDASLAAARALHDRELPRWLATTATLAAASAAAAGDPPHDHDDDVVHITAPAGAAKLTLEASVSCPRCRIWLRQVLASHCGGGGDFPSANKVNTMLRALAGTTGHRWRLRPLSGWEVGDAWVSAFPYMPYAAASTAAASDATAVLNVLLHLRWYRGIVTPDRVRAVLDVRNRHLGHLSSLSLDDDVTAAAFAAIEALLTDDPSADGGDGGEAGGGDGSGGGGAGMASLPEAAAALAEVRRLRDDSFVIVAADELRLLRSVCVPWPTAAQVPPHAPPHVVGPWTDAVVDGIVRRMWPNDDDDGGDGSNEEVASDDGDDDVSADGHAGVAAGGAGGPPAAHAQAHAHAASGPTSGGVVVSALQQTRAVRGAGGVGKTTAAQEVVRRCKPRLPGGALWVSAASAAASARDLRHIATAQLRLRDVDDTTPDAAVREAVFAWLAAPGRAPWLLVLDNADRPEEVKALLPPAGPGRVLVTTRAGGDKLTAALGVAASACVSVECVSVEHGCAILFARAGRDIAEATPAEVEAATELAGPACLAGLPLALGQAGAMARRRGMSFVDYLAAYKRVRVRLFGSGDADRDDGAARLRLALARHGLRNDESALARAGLRSADDWGALGSESEVERLGERAGLDFVRQRRLVAAWSSSPERVGGVAGSAGGQSHACNTVLTTWRLDLESLSDGAASLIRTLCWMMPDDVPWRLWAGTGEAGEAALAELCDLSLVTRTSAPGGDGVSMHRVLRDVLRADSPFADGGGRGAPGVPDGVVMAWIRISDEGFAMLNESSGLLDSATSPRVRMFPHLQELLLGADAASADALVSALGVATAVEAVDAIWGIPIAAADNGVALQDTVRVAEAVVALARSVLRVVGPGSAAGAIEASSAMIALGYVLRRSRRFDEAEATILEGLALRRRVHGASDHGTIVDALFNLASLYTSMGRRDDAESLLVEALGMVRRAKSRPSCWSRYLYSGTATIVMCSLGWLYFETGRLAEAEALLVEAADLQRVSPSNEFKDGLSRSLNPLGLTYQRQGKLEDARRALEEALAIARRKFGAHDAVDLSVCIGNLAQLLLRLGDVDAAAPLFMEELAMARRLADGHDNCGMAAALNNVAKLLFRQGKYDEARPLFDESLAMSGRLSASGAVGVGRGLAYANWARTIHNLALLDAATGALDAADRGFAAAVTKGREAHHGHDDVNTAESLYHHGAVLARRGRLLQSVTQLQAAVDMYARLALADDGGADARAARLLLRRVREEDVRDVSRWRDDEGASLSVASPCPCGGGRPLGECHAAGGGGGD</sequence>
<dbReference type="PANTHER" id="PTHR45641:SF19">
    <property type="entry name" value="NEPHROCYSTIN-3"/>
    <property type="match status" value="1"/>
</dbReference>
<feature type="region of interest" description="Disordered" evidence="4">
    <location>
        <begin position="376"/>
        <end position="436"/>
    </location>
</feature>
<keyword evidence="1" id="KW-0677">Repeat</keyword>
<feature type="compositionally biased region" description="Acidic residues" evidence="4">
    <location>
        <begin position="380"/>
        <end position="403"/>
    </location>
</feature>
<feature type="compositionally biased region" description="Low complexity" evidence="4">
    <location>
        <begin position="1"/>
        <end position="29"/>
    </location>
</feature>
<feature type="region of interest" description="Disordered" evidence="4">
    <location>
        <begin position="285"/>
        <end position="308"/>
    </location>
</feature>
<evidence type="ECO:0008006" key="6">
    <source>
        <dbReference type="Google" id="ProtNLM"/>
    </source>
</evidence>
<evidence type="ECO:0000256" key="4">
    <source>
        <dbReference type="SAM" id="MobiDB-lite"/>
    </source>
</evidence>
<evidence type="ECO:0000256" key="1">
    <source>
        <dbReference type="ARBA" id="ARBA00022737"/>
    </source>
</evidence>
<dbReference type="Pfam" id="PF13424">
    <property type="entry name" value="TPR_12"/>
    <property type="match status" value="2"/>
</dbReference>
<dbReference type="InterPro" id="IPR019734">
    <property type="entry name" value="TPR_rpt"/>
</dbReference>